<feature type="repeat" description="TPR" evidence="1">
    <location>
        <begin position="310"/>
        <end position="343"/>
    </location>
</feature>
<proteinExistence type="predicted"/>
<dbReference type="AlphaFoldDB" id="A0A3N6RQC8"/>
<dbReference type="CDD" id="cd02511">
    <property type="entry name" value="Beta4Glucosyltransferase"/>
    <property type="match status" value="1"/>
</dbReference>
<gene>
    <name evidence="3" type="ORF">D5R40_13260</name>
</gene>
<dbReference type="InterPro" id="IPR019734">
    <property type="entry name" value="TPR_rpt"/>
</dbReference>
<dbReference type="Pfam" id="PF00535">
    <property type="entry name" value="Glycos_transf_2"/>
    <property type="match status" value="1"/>
</dbReference>
<name>A0A3N6RQC8_9CYAN</name>
<comment type="caution">
    <text evidence="3">The sequence shown here is derived from an EMBL/GenBank/DDBJ whole genome shotgun (WGS) entry which is preliminary data.</text>
</comment>
<dbReference type="InterPro" id="IPR001173">
    <property type="entry name" value="Glyco_trans_2-like"/>
</dbReference>
<dbReference type="Pfam" id="PF13414">
    <property type="entry name" value="TPR_11"/>
    <property type="match status" value="1"/>
</dbReference>
<feature type="domain" description="Glycosyltransferase 2-like" evidence="2">
    <location>
        <begin position="4"/>
        <end position="150"/>
    </location>
</feature>
<evidence type="ECO:0000259" key="2">
    <source>
        <dbReference type="Pfam" id="PF00535"/>
    </source>
</evidence>
<dbReference type="SUPFAM" id="SSF48452">
    <property type="entry name" value="TPR-like"/>
    <property type="match status" value="1"/>
</dbReference>
<dbReference type="EMBL" id="RCBY01000064">
    <property type="protein sequence ID" value="RQH43241.1"/>
    <property type="molecule type" value="Genomic_DNA"/>
</dbReference>
<dbReference type="RefSeq" id="WP_124145346.1">
    <property type="nucleotide sequence ID" value="NZ_CAWOKI010000080.1"/>
</dbReference>
<dbReference type="SMART" id="SM00028">
    <property type="entry name" value="TPR"/>
    <property type="match status" value="4"/>
</dbReference>
<organism evidence="3 4">
    <name type="scientific">Okeania hirsuta</name>
    <dbReference type="NCBI Taxonomy" id="1458930"/>
    <lineage>
        <taxon>Bacteria</taxon>
        <taxon>Bacillati</taxon>
        <taxon>Cyanobacteriota</taxon>
        <taxon>Cyanophyceae</taxon>
        <taxon>Oscillatoriophycideae</taxon>
        <taxon>Oscillatoriales</taxon>
        <taxon>Microcoleaceae</taxon>
        <taxon>Okeania</taxon>
    </lineage>
</organism>
<dbReference type="PANTHER" id="PTHR43630:SF2">
    <property type="entry name" value="GLYCOSYLTRANSFERASE"/>
    <property type="match status" value="1"/>
</dbReference>
<keyword evidence="4" id="KW-1185">Reference proteome</keyword>
<dbReference type="Proteomes" id="UP000269154">
    <property type="component" value="Unassembled WGS sequence"/>
</dbReference>
<evidence type="ECO:0000256" key="1">
    <source>
        <dbReference type="PROSITE-ProRule" id="PRU00339"/>
    </source>
</evidence>
<reference evidence="3 4" key="1">
    <citation type="journal article" date="2018" name="ACS Chem. Biol.">
        <title>Ketoreductase domain dysfunction expands chemodiversity: malyngamide biosynthesis in the cyanobacterium Okeania hirsuta.</title>
        <authorList>
            <person name="Moss N.A."/>
            <person name="Leao T."/>
            <person name="Rankin M."/>
            <person name="McCullough T.M."/>
            <person name="Qu P."/>
            <person name="Korobeynikov A."/>
            <person name="Smith J.L."/>
            <person name="Gerwick L."/>
            <person name="Gerwick W.H."/>
        </authorList>
    </citation>
    <scope>NUCLEOTIDE SEQUENCE [LARGE SCALE GENOMIC DNA]</scope>
    <source>
        <strain evidence="3 4">PAB10Feb10-1</strain>
    </source>
</reference>
<dbReference type="Pfam" id="PF13181">
    <property type="entry name" value="TPR_8"/>
    <property type="match status" value="2"/>
</dbReference>
<dbReference type="OrthoDB" id="9815923at2"/>
<dbReference type="InterPro" id="IPR029044">
    <property type="entry name" value="Nucleotide-diphossugar_trans"/>
</dbReference>
<feature type="repeat" description="TPR" evidence="1">
    <location>
        <begin position="344"/>
        <end position="377"/>
    </location>
</feature>
<protein>
    <submittedName>
        <fullName evidence="3">Tetratricopeptide repeat protein</fullName>
    </submittedName>
</protein>
<feature type="repeat" description="TPR" evidence="1">
    <location>
        <begin position="276"/>
        <end position="309"/>
    </location>
</feature>
<dbReference type="InterPro" id="IPR011990">
    <property type="entry name" value="TPR-like_helical_dom_sf"/>
</dbReference>
<evidence type="ECO:0000313" key="3">
    <source>
        <dbReference type="EMBL" id="RQH43241.1"/>
    </source>
</evidence>
<evidence type="ECO:0000313" key="4">
    <source>
        <dbReference type="Proteomes" id="UP000269154"/>
    </source>
</evidence>
<sequence>MNLSFCIIVKNEEKNLPRCLASVKDTVDEMVVLDTGSTDRTPEIAQEFGAKVHYFEWCNDFAAARNESLKYVTGDWVLVLDADEYLSPKIAPHIQEAIKSDRYILINLIREEIGAQQSPYSLVSRLFRNHPEIKFSRPYHAIVDDSITEILAKESHWEIASLPDIAVLHEGYQKGEITSKNKLQRAKAAMESYFSNHPNDVYVCSKLGALYIEIGEKQKGMELLFRGLQDPDIDKTILYELHYHLAIAYRQQQDIEMAKSHYKIAIELNVMPKLKLGAYNNLGSLLKEEGNLQDAKINYEIALQIDPNFAVAHYNRGMVFKEMGWFTEAIASYQKAIQLDSNYAEAYQNLGVVLLKVGQVQESLEAFGKAISLHEKYNPTEAKRIRQGLESMGFIL</sequence>
<dbReference type="Gene3D" id="1.25.40.10">
    <property type="entry name" value="Tetratricopeptide repeat domain"/>
    <property type="match status" value="3"/>
</dbReference>
<dbReference type="PANTHER" id="PTHR43630">
    <property type="entry name" value="POLY-BETA-1,6-N-ACETYL-D-GLUCOSAMINE SYNTHASE"/>
    <property type="match status" value="1"/>
</dbReference>
<dbReference type="PROSITE" id="PS50005">
    <property type="entry name" value="TPR"/>
    <property type="match status" value="3"/>
</dbReference>
<dbReference type="PROSITE" id="PS50293">
    <property type="entry name" value="TPR_REGION"/>
    <property type="match status" value="2"/>
</dbReference>
<dbReference type="SUPFAM" id="SSF53448">
    <property type="entry name" value="Nucleotide-diphospho-sugar transferases"/>
    <property type="match status" value="1"/>
</dbReference>
<dbReference type="Gene3D" id="3.90.550.10">
    <property type="entry name" value="Spore Coat Polysaccharide Biosynthesis Protein SpsA, Chain A"/>
    <property type="match status" value="1"/>
</dbReference>
<accession>A0A3N6RQC8</accession>
<keyword evidence="1" id="KW-0802">TPR repeat</keyword>